<evidence type="ECO:0000313" key="3">
    <source>
        <dbReference type="Proteomes" id="UP001501295"/>
    </source>
</evidence>
<dbReference type="Proteomes" id="UP001501295">
    <property type="component" value="Unassembled WGS sequence"/>
</dbReference>
<sequence>MRRILIALAIGLGLYGFVKGRRTVEIAETNVKRTRRKQKLENAARQKPGQVKAPKIPKIKRAK</sequence>
<dbReference type="EMBL" id="BAABLM010000010">
    <property type="protein sequence ID" value="GAA4683887.1"/>
    <property type="molecule type" value="Genomic_DNA"/>
</dbReference>
<reference evidence="3" key="1">
    <citation type="journal article" date="2019" name="Int. J. Syst. Evol. Microbiol.">
        <title>The Global Catalogue of Microorganisms (GCM) 10K type strain sequencing project: providing services to taxonomists for standard genome sequencing and annotation.</title>
        <authorList>
            <consortium name="The Broad Institute Genomics Platform"/>
            <consortium name="The Broad Institute Genome Sequencing Center for Infectious Disease"/>
            <person name="Wu L."/>
            <person name="Ma J."/>
        </authorList>
    </citation>
    <scope>NUCLEOTIDE SEQUENCE [LARGE SCALE GENOMIC DNA]</scope>
    <source>
        <strain evidence="3">JCM 18956</strain>
    </source>
</reference>
<keyword evidence="3" id="KW-1185">Reference proteome</keyword>
<name>A0ABP8W936_9MICO</name>
<feature type="region of interest" description="Disordered" evidence="1">
    <location>
        <begin position="34"/>
        <end position="63"/>
    </location>
</feature>
<gene>
    <name evidence="2" type="ORF">GCM10025780_32090</name>
</gene>
<protein>
    <submittedName>
        <fullName evidence="2">Uncharacterized protein</fullName>
    </submittedName>
</protein>
<organism evidence="2 3">
    <name type="scientific">Frondihabitans cladoniiphilus</name>
    <dbReference type="NCBI Taxonomy" id="715785"/>
    <lineage>
        <taxon>Bacteria</taxon>
        <taxon>Bacillati</taxon>
        <taxon>Actinomycetota</taxon>
        <taxon>Actinomycetes</taxon>
        <taxon>Micrococcales</taxon>
        <taxon>Microbacteriaceae</taxon>
        <taxon>Frondihabitans</taxon>
    </lineage>
</organism>
<proteinExistence type="predicted"/>
<comment type="caution">
    <text evidence="2">The sequence shown here is derived from an EMBL/GenBank/DDBJ whole genome shotgun (WGS) entry which is preliminary data.</text>
</comment>
<dbReference type="RefSeq" id="WP_345376946.1">
    <property type="nucleotide sequence ID" value="NZ_BAABLM010000010.1"/>
</dbReference>
<accession>A0ABP8W936</accession>
<evidence type="ECO:0000256" key="1">
    <source>
        <dbReference type="SAM" id="MobiDB-lite"/>
    </source>
</evidence>
<evidence type="ECO:0000313" key="2">
    <source>
        <dbReference type="EMBL" id="GAA4683887.1"/>
    </source>
</evidence>